<dbReference type="Proteomes" id="UP000190774">
    <property type="component" value="Unassembled WGS sequence"/>
</dbReference>
<dbReference type="SUPFAM" id="SSF48452">
    <property type="entry name" value="TPR-like"/>
    <property type="match status" value="2"/>
</dbReference>
<keyword evidence="4" id="KW-1185">Reference proteome</keyword>
<dbReference type="Gene3D" id="3.10.620.30">
    <property type="match status" value="1"/>
</dbReference>
<accession>A0A1T4YSP6</accession>
<dbReference type="STRING" id="48467.SAMN02745166_04108"/>
<dbReference type="RefSeq" id="WP_078815264.1">
    <property type="nucleotide sequence ID" value="NZ_FUYE01000017.1"/>
</dbReference>
<feature type="domain" description="Transglutaminase-like" evidence="2">
    <location>
        <begin position="358"/>
        <end position="427"/>
    </location>
</feature>
<gene>
    <name evidence="3" type="ORF">SAMN02745166_04108</name>
</gene>
<reference evidence="4" key="1">
    <citation type="submission" date="2017-02" db="EMBL/GenBank/DDBJ databases">
        <authorList>
            <person name="Varghese N."/>
            <person name="Submissions S."/>
        </authorList>
    </citation>
    <scope>NUCLEOTIDE SEQUENCE [LARGE SCALE GENOMIC DNA]</scope>
    <source>
        <strain evidence="4">ATCC 700200</strain>
    </source>
</reference>
<dbReference type="Gene3D" id="1.25.40.10">
    <property type="entry name" value="Tetratricopeptide repeat domain"/>
    <property type="match status" value="2"/>
</dbReference>
<dbReference type="InterPro" id="IPR038765">
    <property type="entry name" value="Papain-like_cys_pep_sf"/>
</dbReference>
<protein>
    <submittedName>
        <fullName evidence="3">Transglutaminase-like superfamily protein</fullName>
    </submittedName>
</protein>
<keyword evidence="1" id="KW-0175">Coiled coil</keyword>
<evidence type="ECO:0000313" key="3">
    <source>
        <dbReference type="EMBL" id="SKB04809.1"/>
    </source>
</evidence>
<name>A0A1T4YSP6_9BACT</name>
<evidence type="ECO:0000313" key="4">
    <source>
        <dbReference type="Proteomes" id="UP000190774"/>
    </source>
</evidence>
<dbReference type="Gene3D" id="2.60.40.3140">
    <property type="match status" value="1"/>
</dbReference>
<sequence>MSGLKTWNFCLSLLASTGFLVTHTAAQEKQPREERPTNPALVLSRKPSPEFATSLAPLLTPLKEVLARRGDYPNPDKDGIILLDESIVHTDEAGKRTVVYHYVEEALTESGSQALEEQTYQYRTDDQKIHLVQARTIQADGSELPVEDRGIIMESPQTDAGDSVYGDRGQMRLIFSRVQPGVVREVIVVIEDQAPRMASQFSTLEIWGAYWPTRHSRMVVHMPESVATRLKETRLGAGVPNPRKSTLSSGYQTWIYEKERIPAMLYEAGRAPRDQTGPAVFLTTLPDWETFGTWYRQLLDDRSTLSPSLKTLAEEWTKQANTSEEKIKAIFSHVARDVRYTGLEFGMGAHQPRAPGQVWTTSYGDCKDKSNLVALLLRSVGIEARLALLQTEHAGRIERRSPDTRHFNHAIVAVKTPSGWEFSDPTIRYGKPGMLAPSSSDREVLIIKENDVEWTRTPGIQPSSVHYYIDASRDEDGSLEGWLELRETDYYAATDRAYYERLNSTELKREIQPNLTAFFPGARLIDAELGNPETDVIWRLFFSLPSQSSGNDTREPLRFPVGSPVFLSVGNAQTRESSLFLWPVVWKVTGSITLPEGWAATDIPSAFDLHTDAYEVEGRWEFKGTTCMPHYEARVTRALVEPTMYEAIWRGTQSLQNWLQKPAWLTRNAEVAEAPSPASSISLGKFPLMPSGEGQLTFVEERYPLSGNRHLRRAALRKTLEYFPNDPLTVFMARARLALTDWEENKNEEAEKALRELLTKSSAKVEEETVYWARYMLGAVLQDSKKYPEAIQMLKPIVELDSLSGYRRGWASYQFSLSLEGLKEEASALNIALAGLKFHDAESSGLLLRQSAKLLFQLKRENELNGLLKTVIQTFDNEAAPALTQLARQALGWTSDGHVEWAQAAIQALEGCGFETQDETFLQLLQNGKNALAGQTIAAVLQKELQEYLKANSEHTALIPPADGWPQTAEECAQRYEAAAKVIDADLGHRLALHYVTAYPPDSQFSRYLWHSAAYLDHHERIKEIPAPSPLLQLLIKLGQSLPKSDDNYFELKFLHGRTIENRGQDWQAAAAIYAEILADKEMPQDFRPSALEREANCYEKLKDWKRAASTLSQLGELITYGSSGDGLARAAQIYLEMGEPQNALKVLAKVESNREFLLKNSAMADTLTEWLALAKDEKGALERWKTTPSWWPQWKELRQKLDIEETEVEPLIQDIADTGAVLQQAIQDQDITKVGEIYRQVVHSSRWLPARSIELAWMSVYRLGDTHSAHRQDLLKFAAAAMEAVAPVTEEQGRIRSMYLSMCYIDTGAPGAALKQIKDYFETHPQDEHAITFVMSRLWATLAKEQPEEQPHAIKHLENDLLSSQLKNERALTITTLAGLLHTQNRGAEIIPLLERELKHPAIIINETERQKLSTLLHSYAAEEQFSQAIKRWLTKHAPSWYNEISPKSLNDIDQGELQASLEAAAEEHTTAEAIKLYYLAASESSLSSDERARWWATGLNMHLHTQAITQKEVLAAVDAILEDTSAPDLLKDATLRIACLACADMDAVTEYQHWRHKLSDTQISPFTLGFLETLDAVFGLDLKSPSHLGPLLEKQARKNDPQQLRLLAYLIVTRAILHGNFEATQAVSDALANLRKGIGTEASALQTLRLEIAQQIRGAKKLQPIHQAMASVVAKHWASTPKSEASAPEPLWGLPDYSRLGSAHYRQWITQAVADGVYERSSLKVWYFLATACAEYSPALTWDMRRELIAAAMQAATDDQTQQQIVNLCANYVDSDNSTERDYLNTQFKPWRDATKQPGTYAEIRAWEAHTAMRNGLSQDIKGIIQQVKPPGVQQRLRELHLQRMLNQGGAREINEALDALGTDAMLEASNLYYVIPALQKSQREVELELAVEAAKTALRDAVHSSWCGNDTSSVRVAVRLAGVLQQPELLPDNWSRFVSQFYPEPHDRLVHTMSVALLKQDWETARQSGLELTQKYPTYYSNYWGPGKALWELGKKAEAKEYLKTFTQYCHDEIEHPMAVKMLQELDAAE</sequence>
<evidence type="ECO:0000259" key="2">
    <source>
        <dbReference type="SMART" id="SM00460"/>
    </source>
</evidence>
<dbReference type="Pfam" id="PF01841">
    <property type="entry name" value="Transglut_core"/>
    <property type="match status" value="1"/>
</dbReference>
<dbReference type="InterPro" id="IPR002931">
    <property type="entry name" value="Transglutaminase-like"/>
</dbReference>
<dbReference type="OrthoDB" id="9807978at2"/>
<dbReference type="InterPro" id="IPR024618">
    <property type="entry name" value="DUF3857"/>
</dbReference>
<dbReference type="EMBL" id="FUYE01000017">
    <property type="protein sequence ID" value="SKB04809.1"/>
    <property type="molecule type" value="Genomic_DNA"/>
</dbReference>
<feature type="coiled-coil region" evidence="1">
    <location>
        <begin position="732"/>
        <end position="767"/>
    </location>
</feature>
<dbReference type="SMART" id="SM00460">
    <property type="entry name" value="TGc"/>
    <property type="match status" value="1"/>
</dbReference>
<proteinExistence type="predicted"/>
<dbReference type="Pfam" id="PF12969">
    <property type="entry name" value="DUF3857"/>
    <property type="match status" value="1"/>
</dbReference>
<organism evidence="3 4">
    <name type="scientific">Prosthecobacter debontii</name>
    <dbReference type="NCBI Taxonomy" id="48467"/>
    <lineage>
        <taxon>Bacteria</taxon>
        <taxon>Pseudomonadati</taxon>
        <taxon>Verrucomicrobiota</taxon>
        <taxon>Verrucomicrobiia</taxon>
        <taxon>Verrucomicrobiales</taxon>
        <taxon>Verrucomicrobiaceae</taxon>
        <taxon>Prosthecobacter</taxon>
    </lineage>
</organism>
<dbReference type="InterPro" id="IPR011990">
    <property type="entry name" value="TPR-like_helical_dom_sf"/>
</dbReference>
<dbReference type="SUPFAM" id="SSF54001">
    <property type="entry name" value="Cysteine proteinases"/>
    <property type="match status" value="1"/>
</dbReference>
<evidence type="ECO:0000256" key="1">
    <source>
        <dbReference type="SAM" id="Coils"/>
    </source>
</evidence>